<protein>
    <submittedName>
        <fullName evidence="2">Uncharacterized protein</fullName>
    </submittedName>
</protein>
<evidence type="ECO:0000313" key="2">
    <source>
        <dbReference type="EMBL" id="VEL23002.1"/>
    </source>
</evidence>
<evidence type="ECO:0000313" key="3">
    <source>
        <dbReference type="Proteomes" id="UP000784294"/>
    </source>
</evidence>
<proteinExistence type="predicted"/>
<feature type="compositionally biased region" description="Polar residues" evidence="1">
    <location>
        <begin position="163"/>
        <end position="173"/>
    </location>
</feature>
<feature type="region of interest" description="Disordered" evidence="1">
    <location>
        <begin position="105"/>
        <end position="186"/>
    </location>
</feature>
<dbReference type="AlphaFoldDB" id="A0A448WXY3"/>
<name>A0A448WXY3_9PLAT</name>
<dbReference type="EMBL" id="CAAALY010059498">
    <property type="protein sequence ID" value="VEL23002.1"/>
    <property type="molecule type" value="Genomic_DNA"/>
</dbReference>
<evidence type="ECO:0000256" key="1">
    <source>
        <dbReference type="SAM" id="MobiDB-lite"/>
    </source>
</evidence>
<accession>A0A448WXY3</accession>
<reference evidence="2" key="1">
    <citation type="submission" date="2018-11" db="EMBL/GenBank/DDBJ databases">
        <authorList>
            <consortium name="Pathogen Informatics"/>
        </authorList>
    </citation>
    <scope>NUCLEOTIDE SEQUENCE</scope>
</reference>
<feature type="compositionally biased region" description="Polar residues" evidence="1">
    <location>
        <begin position="141"/>
        <end position="150"/>
    </location>
</feature>
<organism evidence="2 3">
    <name type="scientific">Protopolystoma xenopodis</name>
    <dbReference type="NCBI Taxonomy" id="117903"/>
    <lineage>
        <taxon>Eukaryota</taxon>
        <taxon>Metazoa</taxon>
        <taxon>Spiralia</taxon>
        <taxon>Lophotrochozoa</taxon>
        <taxon>Platyhelminthes</taxon>
        <taxon>Monogenea</taxon>
        <taxon>Polyopisthocotylea</taxon>
        <taxon>Polystomatidea</taxon>
        <taxon>Polystomatidae</taxon>
        <taxon>Protopolystoma</taxon>
    </lineage>
</organism>
<comment type="caution">
    <text evidence="2">The sequence shown here is derived from an EMBL/GenBank/DDBJ whole genome shotgun (WGS) entry which is preliminary data.</text>
</comment>
<sequence>MPACLRCSSPMQPPVASAQASTGSFGLVGPTDGCPARVPLGTVASEALSPGLGRLCSACLTEVDTFHLLTQQRYVTGLLHRNTDLPEDRLASLSLAGSATVTGIAQPASPTRLETAASADSQRNEPSAVRRLRRSPEAELSNASEPSSSRPGLVPGAWCPPTGATTSAPGNGDSTEDESLTEPSGFELQARARATATATATGRARARARASRLVNGRALPSLPDQAGGYVDLFCVKSLYYQPAGEGVGFSATRRLDLNSLSGLGNVGCADGHAVDLTGAGAEAADASTMGRRVADGVSSRPPPTGAGYNGRGGRSLLTGGIGDFCCLSLVYGLANADNRVSDALRAN</sequence>
<gene>
    <name evidence="2" type="ORF">PXEA_LOCUS16442</name>
</gene>
<dbReference type="Proteomes" id="UP000784294">
    <property type="component" value="Unassembled WGS sequence"/>
</dbReference>
<keyword evidence="3" id="KW-1185">Reference proteome</keyword>